<name>A0A9X4KM60_9BACL</name>
<dbReference type="Pfam" id="PF04616">
    <property type="entry name" value="Glyco_hydro_43"/>
    <property type="match status" value="1"/>
</dbReference>
<dbReference type="PANTHER" id="PTHR43772:SF2">
    <property type="entry name" value="PUTATIVE (AFU_ORTHOLOGUE AFUA_2G04480)-RELATED"/>
    <property type="match status" value="1"/>
</dbReference>
<dbReference type="GO" id="GO:0045493">
    <property type="term" value="P:xylan catabolic process"/>
    <property type="evidence" value="ECO:0007669"/>
    <property type="project" value="UniProtKB-KW"/>
</dbReference>
<dbReference type="AlphaFoldDB" id="A0A9X4KM60"/>
<keyword evidence="5 7" id="KW-0326">Glycosidase</keyword>
<evidence type="ECO:0000256" key="3">
    <source>
        <dbReference type="ARBA" id="ARBA00022801"/>
    </source>
</evidence>
<evidence type="ECO:0000256" key="5">
    <source>
        <dbReference type="ARBA" id="ARBA00023295"/>
    </source>
</evidence>
<organism evidence="8 9">
    <name type="scientific">Cohnella ginsengisoli</name>
    <dbReference type="NCBI Taxonomy" id="425004"/>
    <lineage>
        <taxon>Bacteria</taxon>
        <taxon>Bacillati</taxon>
        <taxon>Bacillota</taxon>
        <taxon>Bacilli</taxon>
        <taxon>Bacillales</taxon>
        <taxon>Paenibacillaceae</taxon>
        <taxon>Cohnella</taxon>
    </lineage>
</organism>
<gene>
    <name evidence="8" type="ORF">OMP38_31485</name>
</gene>
<evidence type="ECO:0000256" key="2">
    <source>
        <dbReference type="ARBA" id="ARBA00022651"/>
    </source>
</evidence>
<evidence type="ECO:0000256" key="1">
    <source>
        <dbReference type="ARBA" id="ARBA00009865"/>
    </source>
</evidence>
<accession>A0A9X4KM60</accession>
<dbReference type="Proteomes" id="UP001153387">
    <property type="component" value="Unassembled WGS sequence"/>
</dbReference>
<evidence type="ECO:0000313" key="8">
    <source>
        <dbReference type="EMBL" id="MDG0794849.1"/>
    </source>
</evidence>
<evidence type="ECO:0000256" key="4">
    <source>
        <dbReference type="ARBA" id="ARBA00023277"/>
    </source>
</evidence>
<dbReference type="InterPro" id="IPR023296">
    <property type="entry name" value="Glyco_hydro_beta-prop_sf"/>
</dbReference>
<keyword evidence="3 7" id="KW-0378">Hydrolase</keyword>
<keyword evidence="9" id="KW-1185">Reference proteome</keyword>
<dbReference type="Gene3D" id="2.115.10.20">
    <property type="entry name" value="Glycosyl hydrolase domain, family 43"/>
    <property type="match status" value="1"/>
</dbReference>
<dbReference type="PANTHER" id="PTHR43772">
    <property type="entry name" value="ENDO-1,4-BETA-XYLANASE"/>
    <property type="match status" value="1"/>
</dbReference>
<keyword evidence="4" id="KW-0119">Carbohydrate metabolism</keyword>
<dbReference type="GO" id="GO:0004553">
    <property type="term" value="F:hydrolase activity, hydrolyzing O-glycosyl compounds"/>
    <property type="evidence" value="ECO:0007669"/>
    <property type="project" value="InterPro"/>
</dbReference>
<dbReference type="SUPFAM" id="SSF75005">
    <property type="entry name" value="Arabinanase/levansucrase/invertase"/>
    <property type="match status" value="1"/>
</dbReference>
<comment type="similarity">
    <text evidence="1 7">Belongs to the glycosyl hydrolase 43 family.</text>
</comment>
<proteinExistence type="inferred from homology"/>
<protein>
    <submittedName>
        <fullName evidence="8">Glycoside hydrolase family 43 protein</fullName>
    </submittedName>
</protein>
<evidence type="ECO:0000313" key="9">
    <source>
        <dbReference type="Proteomes" id="UP001153387"/>
    </source>
</evidence>
<keyword evidence="2" id="KW-0858">Xylan degradation</keyword>
<sequence>MTTNSRGGAPLVTHIYTADPSAHVFDGKLYLYPSHDLDHEMTSNDNGDQYDMEDYHVLSLNEDLTQALDHGEALHLNDIPWAKKQLWAPDAAYKDGTYYLFFPARDHDDVFRIGVATGISPQGPFRAEPSYIPGSYSIDPAVFVDDDGKAYVYFGGLWGGQLEKWQTGAFDPDAEGPSGGEPALGPRIAELEGDMLGFKETPREIRIVDEDGEPIRAGDEDRRYFEGPWVHKHEGRYYLSYSTGTTHKIVYAVGEDPYGPFTFKGTILTPVIGWTTHHSIVRYRDKWYLFYHDSSLSGGADNKRCVKMAELHYEADGSIRTIDPDPAAR</sequence>
<comment type="caution">
    <text evidence="8">The sequence shown here is derived from an EMBL/GenBank/DDBJ whole genome shotgun (WGS) entry which is preliminary data.</text>
</comment>
<dbReference type="CDD" id="cd18619">
    <property type="entry name" value="GH43_CoXyl43_like"/>
    <property type="match status" value="1"/>
</dbReference>
<dbReference type="InterPro" id="IPR052176">
    <property type="entry name" value="Glycosyl_Hydrlase_43_Enz"/>
</dbReference>
<feature type="site" description="Important for catalytic activity, responsible for pKa modulation of the active site Glu and correct orientation of both the proton donor and substrate" evidence="6">
    <location>
        <position position="139"/>
    </location>
</feature>
<dbReference type="InterPro" id="IPR006710">
    <property type="entry name" value="Glyco_hydro_43"/>
</dbReference>
<dbReference type="RefSeq" id="WP_277568572.1">
    <property type="nucleotide sequence ID" value="NZ_JAPDHZ010000008.1"/>
</dbReference>
<dbReference type="EMBL" id="JAPDHZ010000008">
    <property type="protein sequence ID" value="MDG0794849.1"/>
    <property type="molecule type" value="Genomic_DNA"/>
</dbReference>
<evidence type="ECO:0000256" key="6">
    <source>
        <dbReference type="PIRSR" id="PIRSR606710-2"/>
    </source>
</evidence>
<keyword evidence="2" id="KW-0624">Polysaccharide degradation</keyword>
<reference evidence="8 9" key="1">
    <citation type="submission" date="2022-10" db="EMBL/GenBank/DDBJ databases">
        <title>Comparative genomic analysis of Cohnella hashimotonis sp. nov., isolated from the International Space Station.</title>
        <authorList>
            <person name="Simpson A."/>
            <person name="Venkateswaran K."/>
        </authorList>
    </citation>
    <scope>NUCLEOTIDE SEQUENCE [LARGE SCALE GENOMIC DNA]</scope>
    <source>
        <strain evidence="8 9">DSM 18997</strain>
    </source>
</reference>
<evidence type="ECO:0000256" key="7">
    <source>
        <dbReference type="RuleBase" id="RU361187"/>
    </source>
</evidence>